<dbReference type="InterPro" id="IPR007110">
    <property type="entry name" value="Ig-like_dom"/>
</dbReference>
<keyword evidence="3" id="KW-0325">Glycoprotein</keyword>
<evidence type="ECO:0000256" key="3">
    <source>
        <dbReference type="ARBA" id="ARBA00023180"/>
    </source>
</evidence>
<feature type="signal peptide" evidence="5">
    <location>
        <begin position="1"/>
        <end position="28"/>
    </location>
</feature>
<dbReference type="InterPro" id="IPR013783">
    <property type="entry name" value="Ig-like_fold"/>
</dbReference>
<dbReference type="RefSeq" id="XP_026311010.1">
    <property type="nucleotide sequence ID" value="XM_026455225.2"/>
</dbReference>
<dbReference type="Pfam" id="PF07686">
    <property type="entry name" value="V-set"/>
    <property type="match status" value="3"/>
</dbReference>
<dbReference type="AlphaFoldDB" id="A0A8C9ITK8"/>
<dbReference type="PANTHER" id="PTHR19971">
    <property type="entry name" value="SIGNAL-REGULATORY PROTEIN BETA"/>
    <property type="match status" value="1"/>
</dbReference>
<keyword evidence="8" id="KW-1185">Reference proteome</keyword>
<dbReference type="Ensembl" id="ENSPTET00000048348.1">
    <property type="protein sequence ID" value="ENSPTEP00000035549.1"/>
    <property type="gene ID" value="ENSPTEG00000033523.1"/>
</dbReference>
<feature type="domain" description="Ig-like" evidence="6">
    <location>
        <begin position="377"/>
        <end position="475"/>
    </location>
</feature>
<dbReference type="SMART" id="SM00409">
    <property type="entry name" value="IG"/>
    <property type="match status" value="5"/>
</dbReference>
<dbReference type="InterPro" id="IPR003597">
    <property type="entry name" value="Ig_C1-set"/>
</dbReference>
<dbReference type="Proteomes" id="UP000694416">
    <property type="component" value="Unplaced"/>
</dbReference>
<dbReference type="InterPro" id="IPR003598">
    <property type="entry name" value="Ig_sub2"/>
</dbReference>
<dbReference type="PROSITE" id="PS50835">
    <property type="entry name" value="IG_LIKE"/>
    <property type="match status" value="5"/>
</dbReference>
<dbReference type="SMART" id="SM00407">
    <property type="entry name" value="IGc1"/>
    <property type="match status" value="2"/>
</dbReference>
<dbReference type="Pfam" id="PF07654">
    <property type="entry name" value="C1-set"/>
    <property type="match status" value="2"/>
</dbReference>
<evidence type="ECO:0000256" key="5">
    <source>
        <dbReference type="SAM" id="SignalP"/>
    </source>
</evidence>
<evidence type="ECO:0000313" key="8">
    <source>
        <dbReference type="Proteomes" id="UP000694416"/>
    </source>
</evidence>
<dbReference type="FunFam" id="2.60.40.10:FF:000295">
    <property type="entry name" value="Tyrosine-protein phosphatase non-receptor type substrate 1"/>
    <property type="match status" value="3"/>
</dbReference>
<feature type="domain" description="Ig-like" evidence="6">
    <location>
        <begin position="251"/>
        <end position="351"/>
    </location>
</feature>
<feature type="chain" id="PRO_5034624935" evidence="5">
    <location>
        <begin position="29"/>
        <end position="585"/>
    </location>
</feature>
<organism evidence="7 8">
    <name type="scientific">Piliocolobus tephrosceles</name>
    <name type="common">Ugandan red Colobus</name>
    <dbReference type="NCBI Taxonomy" id="591936"/>
    <lineage>
        <taxon>Eukaryota</taxon>
        <taxon>Metazoa</taxon>
        <taxon>Chordata</taxon>
        <taxon>Craniata</taxon>
        <taxon>Vertebrata</taxon>
        <taxon>Euteleostomi</taxon>
        <taxon>Mammalia</taxon>
        <taxon>Eutheria</taxon>
        <taxon>Euarchontoglires</taxon>
        <taxon>Primates</taxon>
        <taxon>Haplorrhini</taxon>
        <taxon>Catarrhini</taxon>
        <taxon>Cercopithecidae</taxon>
        <taxon>Colobinae</taxon>
        <taxon>Piliocolobus</taxon>
    </lineage>
</organism>
<evidence type="ECO:0000259" key="6">
    <source>
        <dbReference type="PROSITE" id="PS50835"/>
    </source>
</evidence>
<dbReference type="SMART" id="SM00406">
    <property type="entry name" value="IGv"/>
    <property type="match status" value="3"/>
</dbReference>
<dbReference type="InterPro" id="IPR003599">
    <property type="entry name" value="Ig_sub"/>
</dbReference>
<gene>
    <name evidence="7" type="primary">LOC111548096</name>
</gene>
<sequence length="585" mass="64628">MPVAASWPHPPGPFLLLTLLLGLTGRLCEEELQVIQPEKSISVAAGESATLNCTVTSLIPVGPIQWFRGAGPGRELIYNQKEGHFPRVTPVSDPTKRNNMDFSIRISDITPADAGTYYCVKFRKGSPNVELKSGAGTELSVRGTSDEEFQVNQPQTSVSVNPGDVLTLACNMSALSPEGPVLWFKSTGPGQQLIYSFNGSHFPRVTPVENTMVDQTDYSIRIRDVLPEDAGTYYCVKLRVGHPDMEFFSGPGTIVYVNGATHMFHVQQTEMSQTVSTGESIILSCSVPDTLPNGPVLWFKGTGPNRKLIYNFKQGHFPRVKEIGDTNKPGNTDFSIRIHEISLADAGTYYCVKFIKGKAIKEYQSGHGTQVFVTAPPSLPVVIGPLERALLGQTVNFSCMSYGFYPKNVTLKWFKNGKKLSSLQTHVVQLKNSNAYKIVSTTEVVPALDDLNSHVTCSVYHRSLHYPLHGKADLSETMIVPPKVSILQHPASNNKMNVTCQAEEFYPQDMQLTWLKDGSVSQRDETLTPTKGKDGLYSMQSSILVENSDHEEDTMLTCQVEQDGWQKITVKMTFWASAHLDRSQL</sequence>
<evidence type="ECO:0000313" key="7">
    <source>
        <dbReference type="Ensembl" id="ENSPTEP00000035549.1"/>
    </source>
</evidence>
<dbReference type="InterPro" id="IPR036179">
    <property type="entry name" value="Ig-like_dom_sf"/>
</dbReference>
<keyword evidence="2" id="KW-1015">Disulfide bond</keyword>
<keyword evidence="4" id="KW-0393">Immunoglobulin domain</keyword>
<dbReference type="SMART" id="SM00408">
    <property type="entry name" value="IGc2"/>
    <property type="match status" value="3"/>
</dbReference>
<dbReference type="InterPro" id="IPR051755">
    <property type="entry name" value="Ig-like_CS_Receptor"/>
</dbReference>
<reference evidence="7" key="2">
    <citation type="submission" date="2025-09" db="UniProtKB">
        <authorList>
            <consortium name="Ensembl"/>
        </authorList>
    </citation>
    <scope>IDENTIFICATION</scope>
</reference>
<feature type="domain" description="Ig-like" evidence="6">
    <location>
        <begin position="482"/>
        <end position="573"/>
    </location>
</feature>
<evidence type="ECO:0000256" key="2">
    <source>
        <dbReference type="ARBA" id="ARBA00023157"/>
    </source>
</evidence>
<dbReference type="KEGG" id="pteh:111548096"/>
<feature type="domain" description="Ig-like" evidence="6">
    <location>
        <begin position="13"/>
        <end position="119"/>
    </location>
</feature>
<feature type="domain" description="Ig-like" evidence="6">
    <location>
        <begin position="127"/>
        <end position="235"/>
    </location>
</feature>
<dbReference type="CDD" id="cd16097">
    <property type="entry name" value="IgV_SIRP"/>
    <property type="match status" value="1"/>
</dbReference>
<dbReference type="CDD" id="cd05772">
    <property type="entry name" value="IgC1_SIRP_domain_2"/>
    <property type="match status" value="1"/>
</dbReference>
<proteinExistence type="predicted"/>
<dbReference type="Gene3D" id="2.60.40.10">
    <property type="entry name" value="Immunoglobulins"/>
    <property type="match status" value="5"/>
</dbReference>
<name>A0A8C9ITK8_9PRIM</name>
<reference evidence="7" key="1">
    <citation type="submission" date="2025-08" db="UniProtKB">
        <authorList>
            <consortium name="Ensembl"/>
        </authorList>
    </citation>
    <scope>IDENTIFICATION</scope>
</reference>
<evidence type="ECO:0000256" key="1">
    <source>
        <dbReference type="ARBA" id="ARBA00022729"/>
    </source>
</evidence>
<dbReference type="InterPro" id="IPR013106">
    <property type="entry name" value="Ig_V-set"/>
</dbReference>
<accession>A0A8C9ITK8</accession>
<keyword evidence="1 5" id="KW-0732">Signal</keyword>
<dbReference type="SUPFAM" id="SSF48726">
    <property type="entry name" value="Immunoglobulin"/>
    <property type="match status" value="5"/>
</dbReference>
<protein>
    <submittedName>
        <fullName evidence="7">Signal-regulatory protein beta-1-like</fullName>
    </submittedName>
</protein>
<dbReference type="GeneID" id="111548096"/>
<evidence type="ECO:0000256" key="4">
    <source>
        <dbReference type="ARBA" id="ARBA00023319"/>
    </source>
</evidence>